<dbReference type="Proteomes" id="UP000306378">
    <property type="component" value="Unassembled WGS sequence"/>
</dbReference>
<reference evidence="3 4" key="1">
    <citation type="submission" date="2019-05" db="EMBL/GenBank/DDBJ databases">
        <title>Genomes sequences of two Nocardia cyriacigeorgica environmental isolates, type strains Nocardia asteroides ATCC 19247 and Nocardia cyriacigeorgica DSM 44484.</title>
        <authorList>
            <person name="Vautrin F."/>
            <person name="Bergeron E."/>
            <person name="Dubost A."/>
            <person name="Abrouk D."/>
            <person name="Rodriguez Nava V."/>
            <person name="Pujic P."/>
        </authorList>
    </citation>
    <scope>NUCLEOTIDE SEQUENCE [LARGE SCALE GENOMIC DNA]</scope>
    <source>
        <strain evidence="3 4">EML 446</strain>
    </source>
</reference>
<evidence type="ECO:0000313" key="4">
    <source>
        <dbReference type="Proteomes" id="UP000306378"/>
    </source>
</evidence>
<keyword evidence="2" id="KW-0732">Signal</keyword>
<feature type="chain" id="PRO_5024366180" evidence="2">
    <location>
        <begin position="28"/>
        <end position="138"/>
    </location>
</feature>
<evidence type="ECO:0000256" key="2">
    <source>
        <dbReference type="SAM" id="SignalP"/>
    </source>
</evidence>
<feature type="signal peptide" evidence="2">
    <location>
        <begin position="1"/>
        <end position="27"/>
    </location>
</feature>
<comment type="caution">
    <text evidence="3">The sequence shown here is derived from an EMBL/GenBank/DDBJ whole genome shotgun (WGS) entry which is preliminary data.</text>
</comment>
<organism evidence="3 4">
    <name type="scientific">Nocardia cyriacigeorgica</name>
    <dbReference type="NCBI Taxonomy" id="135487"/>
    <lineage>
        <taxon>Bacteria</taxon>
        <taxon>Bacillati</taxon>
        <taxon>Actinomycetota</taxon>
        <taxon>Actinomycetes</taxon>
        <taxon>Mycobacteriales</taxon>
        <taxon>Nocardiaceae</taxon>
        <taxon>Nocardia</taxon>
    </lineage>
</organism>
<evidence type="ECO:0000313" key="3">
    <source>
        <dbReference type="EMBL" id="TLF72417.1"/>
    </source>
</evidence>
<sequence length="138" mass="13925">MRKTTQILTSAVGVVAVSMLTAPTAAAAVPLHTETGTNSLKFTFVNNDNDITTCEAYAAGPVSFRTPATRVPARSAASVGFVDVPAGNYVINWACRGFEQGKRTVTVSGAPLTGVTPQRGAVPSAPGRGVGTGSAGSS</sequence>
<evidence type="ECO:0000256" key="1">
    <source>
        <dbReference type="SAM" id="MobiDB-lite"/>
    </source>
</evidence>
<proteinExistence type="predicted"/>
<accession>A0A5R8ND23</accession>
<dbReference type="EMBL" id="VBUT01000017">
    <property type="protein sequence ID" value="TLF72417.1"/>
    <property type="molecule type" value="Genomic_DNA"/>
</dbReference>
<dbReference type="AlphaFoldDB" id="A0A5R8ND23"/>
<protein>
    <submittedName>
        <fullName evidence="3">Uncharacterized protein</fullName>
    </submittedName>
</protein>
<name>A0A5R8ND23_9NOCA</name>
<feature type="compositionally biased region" description="Gly residues" evidence="1">
    <location>
        <begin position="128"/>
        <end position="138"/>
    </location>
</feature>
<dbReference type="RefSeq" id="WP_014351207.1">
    <property type="nucleotide sequence ID" value="NZ_AP026975.1"/>
</dbReference>
<feature type="region of interest" description="Disordered" evidence="1">
    <location>
        <begin position="109"/>
        <end position="138"/>
    </location>
</feature>
<gene>
    <name evidence="3" type="ORF">FEK34_29115</name>
</gene>